<feature type="site" description="Lowers pKa of active site Tyr" evidence="6">
    <location>
        <position position="67"/>
    </location>
</feature>
<dbReference type="AlphaFoldDB" id="A0A0W8IKJ3"/>
<dbReference type="FunFam" id="3.20.20.100:FF:000015">
    <property type="entry name" value="Oxidoreductase, aldo/keto reductase family"/>
    <property type="match status" value="1"/>
</dbReference>
<dbReference type="InterPro" id="IPR023210">
    <property type="entry name" value="NADP_OxRdtase_dom"/>
</dbReference>
<dbReference type="InterPro" id="IPR020471">
    <property type="entry name" value="AKR"/>
</dbReference>
<dbReference type="PROSITE" id="PS00062">
    <property type="entry name" value="ALDOKETO_REDUCTASE_2"/>
    <property type="match status" value="1"/>
</dbReference>
<sequence length="269" mass="29712">MIELNTGHQMPEIGFGTGGTTTEAVVAALHAGYRLLDTAQMYGNEAEVGEAVRRSGVDRAEVFLTTKLNNGNHDPQAVRETFAQSLQTLGFDDVDLFLMHWPMPMLEVDYVDTYKAMLELTQDGRARAVGVSNFQPAQLQRLIEATGVAPAVNQIEMHPYFANDQARLFAQERGIVVQAWSPLARTDQFEDPVLTELARRVGVTPAQVMLRWHLQRGVVAIPKTNSAQRVATNRDIYGFELSEQDMAAIATLDKGEEGRRGGHPDTFTG</sequence>
<dbReference type="RefSeq" id="WP_058887188.1">
    <property type="nucleotide sequence ID" value="NZ_LQBM01000001.1"/>
</dbReference>
<dbReference type="InterPro" id="IPR036812">
    <property type="entry name" value="NAD(P)_OxRdtase_dom_sf"/>
</dbReference>
<keyword evidence="9" id="KW-1185">Reference proteome</keyword>
<evidence type="ECO:0000313" key="8">
    <source>
        <dbReference type="EMBL" id="KUG60203.1"/>
    </source>
</evidence>
<evidence type="ECO:0000256" key="2">
    <source>
        <dbReference type="ARBA" id="ARBA00022857"/>
    </source>
</evidence>
<feature type="binding site" evidence="5">
    <location>
        <position position="100"/>
    </location>
    <ligand>
        <name>substrate</name>
    </ligand>
</feature>
<dbReference type="InterPro" id="IPR018170">
    <property type="entry name" value="Aldo/ket_reductase_CS"/>
</dbReference>
<comment type="similarity">
    <text evidence="1">Belongs to the aldo/keto reductase family.</text>
</comment>
<evidence type="ECO:0000256" key="4">
    <source>
        <dbReference type="PIRSR" id="PIRSR000097-1"/>
    </source>
</evidence>
<evidence type="ECO:0000259" key="7">
    <source>
        <dbReference type="Pfam" id="PF00248"/>
    </source>
</evidence>
<dbReference type="CDD" id="cd19071">
    <property type="entry name" value="AKR_AKR1-5-like"/>
    <property type="match status" value="1"/>
</dbReference>
<dbReference type="Proteomes" id="UP000054023">
    <property type="component" value="Unassembled WGS sequence"/>
</dbReference>
<dbReference type="PANTHER" id="PTHR43827:SF3">
    <property type="entry name" value="NADP-DEPENDENT OXIDOREDUCTASE DOMAIN-CONTAINING PROTEIN"/>
    <property type="match status" value="1"/>
</dbReference>
<dbReference type="PROSITE" id="PS00798">
    <property type="entry name" value="ALDOKETO_REDUCTASE_1"/>
    <property type="match status" value="1"/>
</dbReference>
<evidence type="ECO:0000256" key="1">
    <source>
        <dbReference type="ARBA" id="ARBA00007905"/>
    </source>
</evidence>
<feature type="domain" description="NADP-dependent oxidoreductase" evidence="7">
    <location>
        <begin position="22"/>
        <end position="253"/>
    </location>
</feature>
<dbReference type="PIRSF" id="PIRSF000097">
    <property type="entry name" value="AKR"/>
    <property type="match status" value="1"/>
</dbReference>
<dbReference type="STRING" id="317018.AVL63_07220"/>
<dbReference type="GO" id="GO:0016616">
    <property type="term" value="F:oxidoreductase activity, acting on the CH-OH group of donors, NAD or NADP as acceptor"/>
    <property type="evidence" value="ECO:0007669"/>
    <property type="project" value="UniProtKB-ARBA"/>
</dbReference>
<keyword evidence="3" id="KW-0560">Oxidoreductase</keyword>
<gene>
    <name evidence="8" type="ORF">AVL63_07220</name>
</gene>
<protein>
    <submittedName>
        <fullName evidence="8">Oxidoreductase</fullName>
    </submittedName>
</protein>
<dbReference type="PRINTS" id="PR00069">
    <property type="entry name" value="ALDKETRDTASE"/>
</dbReference>
<evidence type="ECO:0000256" key="6">
    <source>
        <dbReference type="PIRSR" id="PIRSR000097-3"/>
    </source>
</evidence>
<dbReference type="EMBL" id="LQBM01000001">
    <property type="protein sequence ID" value="KUG60203.1"/>
    <property type="molecule type" value="Genomic_DNA"/>
</dbReference>
<dbReference type="Gene3D" id="3.20.20.100">
    <property type="entry name" value="NADP-dependent oxidoreductase domain"/>
    <property type="match status" value="1"/>
</dbReference>
<keyword evidence="2" id="KW-0521">NADP</keyword>
<accession>A0A0W8IKJ3</accession>
<dbReference type="OrthoDB" id="9804790at2"/>
<organism evidence="8 9">
    <name type="scientific">Nesterenkonia jeotgali</name>
    <dbReference type="NCBI Taxonomy" id="317018"/>
    <lineage>
        <taxon>Bacteria</taxon>
        <taxon>Bacillati</taxon>
        <taxon>Actinomycetota</taxon>
        <taxon>Actinomycetes</taxon>
        <taxon>Micrococcales</taxon>
        <taxon>Micrococcaceae</taxon>
        <taxon>Nesterenkonia</taxon>
    </lineage>
</organism>
<dbReference type="SUPFAM" id="SSF51430">
    <property type="entry name" value="NAD(P)-linked oxidoreductase"/>
    <property type="match status" value="1"/>
</dbReference>
<evidence type="ECO:0000256" key="3">
    <source>
        <dbReference type="ARBA" id="ARBA00023002"/>
    </source>
</evidence>
<name>A0A0W8IKJ3_9MICC</name>
<comment type="caution">
    <text evidence="8">The sequence shown here is derived from an EMBL/GenBank/DDBJ whole genome shotgun (WGS) entry which is preliminary data.</text>
</comment>
<feature type="active site" description="Proton donor" evidence="4">
    <location>
        <position position="42"/>
    </location>
</feature>
<dbReference type="Pfam" id="PF00248">
    <property type="entry name" value="Aldo_ket_red"/>
    <property type="match status" value="1"/>
</dbReference>
<proteinExistence type="inferred from homology"/>
<evidence type="ECO:0000313" key="9">
    <source>
        <dbReference type="Proteomes" id="UP000054023"/>
    </source>
</evidence>
<dbReference type="PANTHER" id="PTHR43827">
    <property type="entry name" value="2,5-DIKETO-D-GLUCONIC ACID REDUCTASE"/>
    <property type="match status" value="1"/>
</dbReference>
<evidence type="ECO:0000256" key="5">
    <source>
        <dbReference type="PIRSR" id="PIRSR000097-2"/>
    </source>
</evidence>
<reference evidence="9" key="1">
    <citation type="submission" date="2015-12" db="EMBL/GenBank/DDBJ databases">
        <authorList>
            <person name="Nair G.R."/>
            <person name="Kaur G."/>
            <person name="Mayilraj S."/>
        </authorList>
    </citation>
    <scope>NUCLEOTIDE SEQUENCE [LARGE SCALE GENOMIC DNA]</scope>
    <source>
        <strain evidence="9">CD08_7</strain>
    </source>
</reference>